<accession>A0ABZ2KU89</accession>
<evidence type="ECO:0000313" key="2">
    <source>
        <dbReference type="EMBL" id="WXB02193.1"/>
    </source>
</evidence>
<feature type="region of interest" description="Disordered" evidence="1">
    <location>
        <begin position="1"/>
        <end position="33"/>
    </location>
</feature>
<protein>
    <recommendedName>
        <fullName evidence="4">Carboxypeptidase regulatory-like domain-containing protein</fullName>
    </recommendedName>
</protein>
<dbReference type="RefSeq" id="WP_394831819.1">
    <property type="nucleotide sequence ID" value="NZ_CP089929.1"/>
</dbReference>
<reference evidence="2" key="1">
    <citation type="submission" date="2021-12" db="EMBL/GenBank/DDBJ databases">
        <title>Discovery of the Pendulisporaceae a myxobacterial family with distinct sporulation behavior and unique specialized metabolism.</title>
        <authorList>
            <person name="Garcia R."/>
            <person name="Popoff A."/>
            <person name="Bader C.D."/>
            <person name="Loehr J."/>
            <person name="Walesch S."/>
            <person name="Walt C."/>
            <person name="Boldt J."/>
            <person name="Bunk B."/>
            <person name="Haeckl F.J.F.P.J."/>
            <person name="Gunesch A.P."/>
            <person name="Birkelbach J."/>
            <person name="Nuebel U."/>
            <person name="Pietschmann T."/>
            <person name="Bach T."/>
            <person name="Mueller R."/>
        </authorList>
    </citation>
    <scope>NUCLEOTIDE SEQUENCE</scope>
    <source>
        <strain evidence="2">MSr11367</strain>
    </source>
</reference>
<sequence>MDMSSEIHVSATASARPIAISPKGPGDEGDDVPTDALAAKVEDILRRREKIEGQFLQCTEGLSQLARDIVALAPILAQAYGSSLGPLGAVIGEHLSPAPLPPASAIVVGVVNLADESGAPLVNREVLVSGNMLGQSPDGKVLYVPGQRKLPTDKNGHAEFQLVRGLEVIVAVAGTEIRRNVVVPTNPEITEFNLLDPFLGNDMFGVQHPTIDYAVRRSL</sequence>
<proteinExistence type="predicted"/>
<name>A0ABZ2KU89_9BACT</name>
<dbReference type="Proteomes" id="UP001374803">
    <property type="component" value="Chromosome"/>
</dbReference>
<gene>
    <name evidence="2" type="ORF">LVJ94_35415</name>
</gene>
<evidence type="ECO:0008006" key="4">
    <source>
        <dbReference type="Google" id="ProtNLM"/>
    </source>
</evidence>
<evidence type="ECO:0000313" key="3">
    <source>
        <dbReference type="Proteomes" id="UP001374803"/>
    </source>
</evidence>
<dbReference type="EMBL" id="CP089983">
    <property type="protein sequence ID" value="WXB02193.1"/>
    <property type="molecule type" value="Genomic_DNA"/>
</dbReference>
<keyword evidence="3" id="KW-1185">Reference proteome</keyword>
<organism evidence="2 3">
    <name type="scientific">Pendulispora rubella</name>
    <dbReference type="NCBI Taxonomy" id="2741070"/>
    <lineage>
        <taxon>Bacteria</taxon>
        <taxon>Pseudomonadati</taxon>
        <taxon>Myxococcota</taxon>
        <taxon>Myxococcia</taxon>
        <taxon>Myxococcales</taxon>
        <taxon>Sorangiineae</taxon>
        <taxon>Pendulisporaceae</taxon>
        <taxon>Pendulispora</taxon>
    </lineage>
</organism>
<evidence type="ECO:0000256" key="1">
    <source>
        <dbReference type="SAM" id="MobiDB-lite"/>
    </source>
</evidence>